<evidence type="ECO:0000313" key="1">
    <source>
        <dbReference type="EMBL" id="CAG8684046.1"/>
    </source>
</evidence>
<sequence length="123" mass="14191">MMITDYDFSVFSNSESEVHGVAAFVDPCVQNFTGKIIFTTKYDIYGLGVILWEISSCRRPFDGKTFLEIMALTQNGVREIPTRMSLKYDNLYKSCWDGNPENRPEANVILETINKIFKKYKIL</sequence>
<dbReference type="Proteomes" id="UP000789366">
    <property type="component" value="Unassembled WGS sequence"/>
</dbReference>
<proteinExistence type="predicted"/>
<comment type="caution">
    <text evidence="1">The sequence shown here is derived from an EMBL/GenBank/DDBJ whole genome shotgun (WGS) entry which is preliminary data.</text>
</comment>
<dbReference type="EMBL" id="CAJVPW010018906">
    <property type="protein sequence ID" value="CAG8684046.1"/>
    <property type="molecule type" value="Genomic_DNA"/>
</dbReference>
<feature type="non-terminal residue" evidence="1">
    <location>
        <position position="123"/>
    </location>
</feature>
<name>A0ACA9P0E4_9GLOM</name>
<accession>A0ACA9P0E4</accession>
<protein>
    <submittedName>
        <fullName evidence="1">5673_t:CDS:1</fullName>
    </submittedName>
</protein>
<evidence type="ECO:0000313" key="2">
    <source>
        <dbReference type="Proteomes" id="UP000789366"/>
    </source>
</evidence>
<organism evidence="1 2">
    <name type="scientific">Cetraspora pellucida</name>
    <dbReference type="NCBI Taxonomy" id="1433469"/>
    <lineage>
        <taxon>Eukaryota</taxon>
        <taxon>Fungi</taxon>
        <taxon>Fungi incertae sedis</taxon>
        <taxon>Mucoromycota</taxon>
        <taxon>Glomeromycotina</taxon>
        <taxon>Glomeromycetes</taxon>
        <taxon>Diversisporales</taxon>
        <taxon>Gigasporaceae</taxon>
        <taxon>Cetraspora</taxon>
    </lineage>
</organism>
<keyword evidence="2" id="KW-1185">Reference proteome</keyword>
<gene>
    <name evidence="1" type="ORF">SPELUC_LOCUS10318</name>
</gene>
<reference evidence="1" key="1">
    <citation type="submission" date="2021-06" db="EMBL/GenBank/DDBJ databases">
        <authorList>
            <person name="Kallberg Y."/>
            <person name="Tangrot J."/>
            <person name="Rosling A."/>
        </authorList>
    </citation>
    <scope>NUCLEOTIDE SEQUENCE</scope>
    <source>
        <strain evidence="1">28 12/20/2015</strain>
    </source>
</reference>